<dbReference type="EMBL" id="JTDE01001870">
    <property type="protein sequence ID" value="KAF7258217.1"/>
    <property type="molecule type" value="Genomic_DNA"/>
</dbReference>
<feature type="region of interest" description="Disordered" evidence="2">
    <location>
        <begin position="1"/>
        <end position="22"/>
    </location>
</feature>
<feature type="compositionally biased region" description="Polar residues" evidence="2">
    <location>
        <begin position="108"/>
        <end position="133"/>
    </location>
</feature>
<dbReference type="OrthoDB" id="447251at2759"/>
<name>A0A8S9Z505_9TREM</name>
<feature type="region of interest" description="Disordered" evidence="2">
    <location>
        <begin position="106"/>
        <end position="136"/>
    </location>
</feature>
<protein>
    <submittedName>
        <fullName evidence="3">Uncharacterized protein</fullName>
    </submittedName>
</protein>
<organism evidence="3 4">
    <name type="scientific">Paragonimus skrjabini miyazakii</name>
    <dbReference type="NCBI Taxonomy" id="59628"/>
    <lineage>
        <taxon>Eukaryota</taxon>
        <taxon>Metazoa</taxon>
        <taxon>Spiralia</taxon>
        <taxon>Lophotrochozoa</taxon>
        <taxon>Platyhelminthes</taxon>
        <taxon>Trematoda</taxon>
        <taxon>Digenea</taxon>
        <taxon>Plagiorchiida</taxon>
        <taxon>Troglotremata</taxon>
        <taxon>Troglotrematidae</taxon>
        <taxon>Paragonimus</taxon>
    </lineage>
</organism>
<evidence type="ECO:0000256" key="1">
    <source>
        <dbReference type="SAM" id="Coils"/>
    </source>
</evidence>
<feature type="coiled-coil region" evidence="1">
    <location>
        <begin position="245"/>
        <end position="272"/>
    </location>
</feature>
<accession>A0A8S9Z505</accession>
<dbReference type="Proteomes" id="UP000822476">
    <property type="component" value="Unassembled WGS sequence"/>
</dbReference>
<dbReference type="AlphaFoldDB" id="A0A8S9Z505"/>
<evidence type="ECO:0000256" key="2">
    <source>
        <dbReference type="SAM" id="MobiDB-lite"/>
    </source>
</evidence>
<evidence type="ECO:0000313" key="4">
    <source>
        <dbReference type="Proteomes" id="UP000822476"/>
    </source>
</evidence>
<sequence>MELSMRRTQDPPLSSLPPGHPVRKLISRLRRPSQGLSTIVSGESSLDASDLESISGSTNLEQNKSRVSIANAARLALNRTSDLEFPPPALSCTSTPRLASPIHEVKQGTLQPPESGTTTPSSIQNGAQATNVPRTGLAQLNPARKWARLISKATHPKLQNLNEESFEESKRIPAENQPTVTMSTKPTLATVATSNKLDDGGVQTISVTQKGDPGCPNIYSTAFVEMETGLKLLGQTLNKTLLTMHAELREQLAEVVKRIENLELQVGQMNQSITHVSSVIPPTPTTSHYLAPPVETLEITRPRTDPFQTVRRKDC</sequence>
<keyword evidence="1" id="KW-0175">Coiled coil</keyword>
<proteinExistence type="predicted"/>
<evidence type="ECO:0000313" key="3">
    <source>
        <dbReference type="EMBL" id="KAF7258217.1"/>
    </source>
</evidence>
<comment type="caution">
    <text evidence="3">The sequence shown here is derived from an EMBL/GenBank/DDBJ whole genome shotgun (WGS) entry which is preliminary data.</text>
</comment>
<gene>
    <name evidence="3" type="ORF">EG68_04853</name>
</gene>
<keyword evidence="4" id="KW-1185">Reference proteome</keyword>
<reference evidence="3" key="1">
    <citation type="submission" date="2019-07" db="EMBL/GenBank/DDBJ databases">
        <title>Annotation for the trematode Paragonimus miyazaki's.</title>
        <authorList>
            <person name="Choi Y.-J."/>
        </authorList>
    </citation>
    <scope>NUCLEOTIDE SEQUENCE</scope>
    <source>
        <strain evidence="3">Japan</strain>
    </source>
</reference>